<reference evidence="2" key="2">
    <citation type="submission" date="2025-08" db="UniProtKB">
        <authorList>
            <consortium name="RefSeq"/>
        </authorList>
    </citation>
    <scope>IDENTIFICATION</scope>
    <source>
        <tissue evidence="2">Leaf</tissue>
    </source>
</reference>
<proteinExistence type="predicted"/>
<gene>
    <name evidence="2" type="primary">LOC142179998</name>
</gene>
<evidence type="ECO:0000313" key="2">
    <source>
        <dbReference type="RefSeq" id="XP_075107016.1"/>
    </source>
</evidence>
<protein>
    <submittedName>
        <fullName evidence="2">Uncharacterized protein LOC142179998</fullName>
    </submittedName>
</protein>
<sequence>MVYLSRNLSELRDEKQFKYHPKCSKMNITHLSFEDDLLIFAKGDLTSVGLLHRKFGNFTDASGLQANKSKSAIYFGGVPDPLKYDIQQLLGYGQGELPFSYLGIPLATRKVKMVEWKPSISKITARVASWVAKKLSYAGRVQLVKSVLFGVQSY</sequence>
<dbReference type="Proteomes" id="UP000790787">
    <property type="component" value="Chromosome 4"/>
</dbReference>
<evidence type="ECO:0000313" key="1">
    <source>
        <dbReference type="Proteomes" id="UP000790787"/>
    </source>
</evidence>
<reference evidence="1" key="1">
    <citation type="journal article" date="2014" name="Nat. Commun.">
        <title>The tobacco genome sequence and its comparison with those of tomato and potato.</title>
        <authorList>
            <person name="Sierro N."/>
            <person name="Battey J.N."/>
            <person name="Ouadi S."/>
            <person name="Bakaher N."/>
            <person name="Bovet L."/>
            <person name="Willig A."/>
            <person name="Goepfert S."/>
            <person name="Peitsch M.C."/>
            <person name="Ivanov N.V."/>
        </authorList>
    </citation>
    <scope>NUCLEOTIDE SEQUENCE [LARGE SCALE GENOMIC DNA]</scope>
</reference>
<name>A0AC58UC23_TOBAC</name>
<dbReference type="RefSeq" id="XP_075107016.1">
    <property type="nucleotide sequence ID" value="XM_075250915.1"/>
</dbReference>
<accession>A0AC58UC23</accession>
<keyword evidence="1" id="KW-1185">Reference proteome</keyword>
<organism evidence="1 2">
    <name type="scientific">Nicotiana tabacum</name>
    <name type="common">Common tobacco</name>
    <dbReference type="NCBI Taxonomy" id="4097"/>
    <lineage>
        <taxon>Eukaryota</taxon>
        <taxon>Viridiplantae</taxon>
        <taxon>Streptophyta</taxon>
        <taxon>Embryophyta</taxon>
        <taxon>Tracheophyta</taxon>
        <taxon>Spermatophyta</taxon>
        <taxon>Magnoliopsida</taxon>
        <taxon>eudicotyledons</taxon>
        <taxon>Gunneridae</taxon>
        <taxon>Pentapetalae</taxon>
        <taxon>asterids</taxon>
        <taxon>lamiids</taxon>
        <taxon>Solanales</taxon>
        <taxon>Solanaceae</taxon>
        <taxon>Nicotianoideae</taxon>
        <taxon>Nicotianeae</taxon>
        <taxon>Nicotiana</taxon>
    </lineage>
</organism>